<keyword evidence="5 8" id="KW-0812">Transmembrane</keyword>
<dbReference type="InterPro" id="IPR004488">
    <property type="entry name" value="Mg/Co-transport_prot_CorA"/>
</dbReference>
<evidence type="ECO:0000256" key="1">
    <source>
        <dbReference type="ARBA" id="ARBA00004651"/>
    </source>
</evidence>
<accession>A0ABV9LAX7</accession>
<keyword evidence="9" id="KW-0175">Coiled coil</keyword>
<dbReference type="Proteomes" id="UP001595878">
    <property type="component" value="Unassembled WGS sequence"/>
</dbReference>
<keyword evidence="11" id="KW-1185">Reference proteome</keyword>
<reference evidence="11" key="1">
    <citation type="journal article" date="2019" name="Int. J. Syst. Evol. Microbiol.">
        <title>The Global Catalogue of Microorganisms (GCM) 10K type strain sequencing project: providing services to taxonomists for standard genome sequencing and annotation.</title>
        <authorList>
            <consortium name="The Broad Institute Genomics Platform"/>
            <consortium name="The Broad Institute Genome Sequencing Center for Infectious Disease"/>
            <person name="Wu L."/>
            <person name="Ma J."/>
        </authorList>
    </citation>
    <scope>NUCLEOTIDE SEQUENCE [LARGE SCALE GENOMIC DNA]</scope>
    <source>
        <strain evidence="11">CGMCC 4.7427</strain>
    </source>
</reference>
<evidence type="ECO:0000256" key="4">
    <source>
        <dbReference type="ARBA" id="ARBA00022475"/>
    </source>
</evidence>
<dbReference type="EMBL" id="JBHSHB010000024">
    <property type="protein sequence ID" value="MFC4691239.1"/>
    <property type="molecule type" value="Genomic_DNA"/>
</dbReference>
<dbReference type="InterPro" id="IPR045863">
    <property type="entry name" value="CorA_TM1_TM2"/>
</dbReference>
<gene>
    <name evidence="8 10" type="primary">corA</name>
    <name evidence="10" type="ORF">ACFO5T_12435</name>
</gene>
<evidence type="ECO:0000256" key="7">
    <source>
        <dbReference type="ARBA" id="ARBA00023136"/>
    </source>
</evidence>
<dbReference type="Gene3D" id="1.20.58.340">
    <property type="entry name" value="Magnesium transport protein CorA, transmembrane region"/>
    <property type="match status" value="2"/>
</dbReference>
<evidence type="ECO:0000256" key="8">
    <source>
        <dbReference type="RuleBase" id="RU362010"/>
    </source>
</evidence>
<dbReference type="SUPFAM" id="SSF143865">
    <property type="entry name" value="CorA soluble domain-like"/>
    <property type="match status" value="1"/>
</dbReference>
<dbReference type="InterPro" id="IPR045861">
    <property type="entry name" value="CorA_cytoplasmic_dom"/>
</dbReference>
<evidence type="ECO:0000256" key="6">
    <source>
        <dbReference type="ARBA" id="ARBA00022989"/>
    </source>
</evidence>
<dbReference type="NCBIfam" id="TIGR00383">
    <property type="entry name" value="corA"/>
    <property type="match status" value="1"/>
</dbReference>
<keyword evidence="8" id="KW-0406">Ion transport</keyword>
<dbReference type="PANTHER" id="PTHR46494">
    <property type="entry name" value="CORA FAMILY METAL ION TRANSPORTER (EUROFUNG)"/>
    <property type="match status" value="1"/>
</dbReference>
<dbReference type="CDD" id="cd12828">
    <property type="entry name" value="TmCorA-like_1"/>
    <property type="match status" value="1"/>
</dbReference>
<feature type="transmembrane region" description="Helical" evidence="8">
    <location>
        <begin position="345"/>
        <end position="364"/>
    </location>
</feature>
<keyword evidence="6 8" id="KW-1133">Transmembrane helix</keyword>
<evidence type="ECO:0000256" key="9">
    <source>
        <dbReference type="SAM" id="Coils"/>
    </source>
</evidence>
<evidence type="ECO:0000256" key="2">
    <source>
        <dbReference type="ARBA" id="ARBA00009765"/>
    </source>
</evidence>
<comment type="subcellular location">
    <subcellularLocation>
        <location evidence="1">Cell membrane</location>
        <topology evidence="1">Multi-pass membrane protein</topology>
    </subcellularLocation>
    <subcellularLocation>
        <location evidence="8">Membrane</location>
        <topology evidence="8">Multi-pass membrane protein</topology>
    </subcellularLocation>
</comment>
<name>A0ABV9LAX7_9FLAO</name>
<comment type="function">
    <text evidence="8">Mediates influx of magnesium ions.</text>
</comment>
<keyword evidence="8" id="KW-0460">Magnesium</keyword>
<protein>
    <recommendedName>
        <fullName evidence="8">Magnesium transport protein CorA</fullName>
    </recommendedName>
</protein>
<sequence length="370" mass="43277">MKRLRKQLKKVNPFTSANVMSKNVIKEQMSHAPGHVVYTGSKEIKDVLIDVFDYNATFVEEETVHEFSSYTKDTDEKTVTWVNVNGLSDTQALTDISHKYDLHPLVMEDVANTSQRPKLDEYPDHLFIVFKMLYHDIDGKLNTEHISLILGKSYVLLMQEYDGDVFDGIRDRIRLSKGRVRTTGADYLMYALMDAVIDHYFIIIETLSDKIEDLEERIYTNPSENYSQEIQQLKKEVIQVRRSIFPLREVVNKLEKVDNHLILKKTQVFVRDLYDHTIQVIETVEVYRDTIAGLMDMNSTNIANRMNEVMKVLTIIATIFIPMTFLAGIYGMNFEHIPELQMQNGYYYFWGAMVFIFIGSIIYFKRKKWL</sequence>
<dbReference type="SUPFAM" id="SSF144083">
    <property type="entry name" value="Magnesium transport protein CorA, transmembrane region"/>
    <property type="match status" value="1"/>
</dbReference>
<keyword evidence="4 8" id="KW-1003">Cell membrane</keyword>
<keyword evidence="3 8" id="KW-0813">Transport</keyword>
<evidence type="ECO:0000313" key="10">
    <source>
        <dbReference type="EMBL" id="MFC4691239.1"/>
    </source>
</evidence>
<evidence type="ECO:0000313" key="11">
    <source>
        <dbReference type="Proteomes" id="UP001595878"/>
    </source>
</evidence>
<dbReference type="InterPro" id="IPR002523">
    <property type="entry name" value="MgTranspt_CorA/ZnTranspt_ZntB"/>
</dbReference>
<organism evidence="10 11">
    <name type="scientific">Dokdonia genika</name>
    <dbReference type="NCBI Taxonomy" id="308113"/>
    <lineage>
        <taxon>Bacteria</taxon>
        <taxon>Pseudomonadati</taxon>
        <taxon>Bacteroidota</taxon>
        <taxon>Flavobacteriia</taxon>
        <taxon>Flavobacteriales</taxon>
        <taxon>Flavobacteriaceae</taxon>
        <taxon>Dokdonia</taxon>
    </lineage>
</organism>
<feature type="transmembrane region" description="Helical" evidence="8">
    <location>
        <begin position="312"/>
        <end position="333"/>
    </location>
</feature>
<dbReference type="Pfam" id="PF01544">
    <property type="entry name" value="CorA"/>
    <property type="match status" value="1"/>
</dbReference>
<evidence type="ECO:0000256" key="3">
    <source>
        <dbReference type="ARBA" id="ARBA00022448"/>
    </source>
</evidence>
<proteinExistence type="inferred from homology"/>
<dbReference type="PANTHER" id="PTHR46494:SF1">
    <property type="entry name" value="CORA FAMILY METAL ION TRANSPORTER (EUROFUNG)"/>
    <property type="match status" value="1"/>
</dbReference>
<dbReference type="Gene3D" id="3.30.460.20">
    <property type="entry name" value="CorA soluble domain-like"/>
    <property type="match status" value="1"/>
</dbReference>
<feature type="coiled-coil region" evidence="9">
    <location>
        <begin position="197"/>
        <end position="243"/>
    </location>
</feature>
<comment type="similarity">
    <text evidence="2 8">Belongs to the CorA metal ion transporter (MIT) (TC 1.A.35) family.</text>
</comment>
<dbReference type="RefSeq" id="WP_380034858.1">
    <property type="nucleotide sequence ID" value="NZ_JBHSHB010000024.1"/>
</dbReference>
<keyword evidence="7 8" id="KW-0472">Membrane</keyword>
<comment type="caution">
    <text evidence="10">The sequence shown here is derived from an EMBL/GenBank/DDBJ whole genome shotgun (WGS) entry which is preliminary data.</text>
</comment>
<evidence type="ECO:0000256" key="5">
    <source>
        <dbReference type="ARBA" id="ARBA00022692"/>
    </source>
</evidence>